<dbReference type="EMBL" id="PPTU01000005">
    <property type="protein sequence ID" value="RDB71998.1"/>
    <property type="molecule type" value="Genomic_DNA"/>
</dbReference>
<feature type="domain" description="4Fe-4S ferredoxin-type" evidence="8">
    <location>
        <begin position="283"/>
        <end position="315"/>
    </location>
</feature>
<feature type="transmembrane region" description="Helical" evidence="7">
    <location>
        <begin position="167"/>
        <end position="197"/>
    </location>
</feature>
<keyword evidence="6" id="KW-0411">Iron-sulfur</keyword>
<keyword evidence="7" id="KW-0472">Membrane</keyword>
<evidence type="ECO:0000256" key="5">
    <source>
        <dbReference type="ARBA" id="ARBA00023004"/>
    </source>
</evidence>
<dbReference type="Proteomes" id="UP000253970">
    <property type="component" value="Unassembled WGS sequence"/>
</dbReference>
<comment type="caution">
    <text evidence="9">The sequence shown here is derived from an EMBL/GenBank/DDBJ whole genome shotgun (WGS) entry which is preliminary data.</text>
</comment>
<keyword evidence="3" id="KW-0479">Metal-binding</keyword>
<reference evidence="9 10" key="1">
    <citation type="journal article" date="2018" name="Elife">
        <title>Discovery and characterization of a prevalent human gut bacterial enzyme sufficient for the inactivation of a family of plant toxins.</title>
        <authorList>
            <person name="Koppel N."/>
            <person name="Bisanz J.E."/>
            <person name="Pandelia M.E."/>
            <person name="Turnbaugh P.J."/>
            <person name="Balskus E.P."/>
        </authorList>
    </citation>
    <scope>NUCLEOTIDE SEQUENCE [LARGE SCALE GENOMIC DNA]</scope>
    <source>
        <strain evidence="9 10">W1 BHI 6</strain>
    </source>
</reference>
<evidence type="ECO:0000259" key="8">
    <source>
        <dbReference type="PROSITE" id="PS51379"/>
    </source>
</evidence>
<dbReference type="InterPro" id="IPR017900">
    <property type="entry name" value="4Fe4S_Fe_S_CS"/>
</dbReference>
<dbReference type="PROSITE" id="PS51379">
    <property type="entry name" value="4FE4S_FER_2"/>
    <property type="match status" value="1"/>
</dbReference>
<protein>
    <submittedName>
        <fullName evidence="9">4Fe-4S binding protein</fullName>
    </submittedName>
</protein>
<accession>A0A369ML31</accession>
<dbReference type="InterPro" id="IPR017896">
    <property type="entry name" value="4Fe4S_Fe-S-bd"/>
</dbReference>
<dbReference type="RefSeq" id="WP_009608505.1">
    <property type="nucleotide sequence ID" value="NZ_BQNE01000001.1"/>
</dbReference>
<keyword evidence="7" id="KW-1133">Transmembrane helix</keyword>
<name>A0A369ML31_EGGLN</name>
<feature type="transmembrane region" description="Helical" evidence="7">
    <location>
        <begin position="6"/>
        <end position="27"/>
    </location>
</feature>
<feature type="transmembrane region" description="Helical" evidence="7">
    <location>
        <begin position="209"/>
        <end position="227"/>
    </location>
</feature>
<evidence type="ECO:0000256" key="7">
    <source>
        <dbReference type="SAM" id="Phobius"/>
    </source>
</evidence>
<proteinExistence type="predicted"/>
<dbReference type="PROSITE" id="PS00198">
    <property type="entry name" value="4FE4S_FER_1"/>
    <property type="match status" value="1"/>
</dbReference>
<evidence type="ECO:0000256" key="1">
    <source>
        <dbReference type="ARBA" id="ARBA00022448"/>
    </source>
</evidence>
<evidence type="ECO:0000256" key="2">
    <source>
        <dbReference type="ARBA" id="ARBA00022485"/>
    </source>
</evidence>
<sequence>MNSNKLRTIVAAAIFVVLSVGLIAGVSMGTLSGFGWETFSALCPLGALATMIATKTVVPRAVVSIVIMAVLVLAVGRAFCGWVCPVPLLDRVRGFFRSPKKRTALEQAKRSEMLGIAKSELGEAAASPERAKRVEGSPTAADGAYSHDCGSCSSCKGVRAKLDSRHYVLGGALLSTAIFGFPVFCLVCPIGLTFATVLVVWRLFAAGDMTWSVVLIPLLLVVELVFLRKWCTRFCPMAGLMNLVSRFSKTWRPVIDESKCLETVNGAACSKCAIACEADINLRHPDFGERTLADCTRCRACVDACPAKAVSMPFLVKKGAGPQASTVVLADIDEKTAE</sequence>
<dbReference type="PANTHER" id="PTHR30176">
    <property type="entry name" value="FERREDOXIN-TYPE PROTEIN NAPH"/>
    <property type="match status" value="1"/>
</dbReference>
<evidence type="ECO:0000313" key="9">
    <source>
        <dbReference type="EMBL" id="RDB71998.1"/>
    </source>
</evidence>
<dbReference type="AlphaFoldDB" id="A0A369ML31"/>
<evidence type="ECO:0000256" key="4">
    <source>
        <dbReference type="ARBA" id="ARBA00022982"/>
    </source>
</evidence>
<organism evidence="9 10">
    <name type="scientific">Eggerthella lenta</name>
    <name type="common">Eubacterium lentum</name>
    <dbReference type="NCBI Taxonomy" id="84112"/>
    <lineage>
        <taxon>Bacteria</taxon>
        <taxon>Bacillati</taxon>
        <taxon>Actinomycetota</taxon>
        <taxon>Coriobacteriia</taxon>
        <taxon>Eggerthellales</taxon>
        <taxon>Eggerthellaceae</taxon>
        <taxon>Eggerthella</taxon>
    </lineage>
</organism>
<keyword evidence="1" id="KW-0813">Transport</keyword>
<evidence type="ECO:0000313" key="10">
    <source>
        <dbReference type="Proteomes" id="UP000253970"/>
    </source>
</evidence>
<evidence type="ECO:0000256" key="3">
    <source>
        <dbReference type="ARBA" id="ARBA00022723"/>
    </source>
</evidence>
<dbReference type="PANTHER" id="PTHR30176:SF3">
    <property type="entry name" value="FERREDOXIN-TYPE PROTEIN NAPH"/>
    <property type="match status" value="1"/>
</dbReference>
<gene>
    <name evidence="9" type="ORF">C1875_04725</name>
</gene>
<dbReference type="GO" id="GO:0051539">
    <property type="term" value="F:4 iron, 4 sulfur cluster binding"/>
    <property type="evidence" value="ECO:0007669"/>
    <property type="project" value="UniProtKB-KW"/>
</dbReference>
<keyword evidence="7" id="KW-0812">Transmembrane</keyword>
<keyword evidence="4" id="KW-0249">Electron transport</keyword>
<dbReference type="InterPro" id="IPR051684">
    <property type="entry name" value="Electron_Trans/Redox"/>
</dbReference>
<dbReference type="SUPFAM" id="SSF54862">
    <property type="entry name" value="4Fe-4S ferredoxins"/>
    <property type="match status" value="1"/>
</dbReference>
<keyword evidence="2" id="KW-0004">4Fe-4S</keyword>
<dbReference type="GO" id="GO:0005886">
    <property type="term" value="C:plasma membrane"/>
    <property type="evidence" value="ECO:0007669"/>
    <property type="project" value="TreeGrafter"/>
</dbReference>
<evidence type="ECO:0000256" key="6">
    <source>
        <dbReference type="ARBA" id="ARBA00023014"/>
    </source>
</evidence>
<dbReference type="GO" id="GO:0046872">
    <property type="term" value="F:metal ion binding"/>
    <property type="evidence" value="ECO:0007669"/>
    <property type="project" value="UniProtKB-KW"/>
</dbReference>
<feature type="transmembrane region" description="Helical" evidence="7">
    <location>
        <begin position="65"/>
        <end position="89"/>
    </location>
</feature>
<keyword evidence="5" id="KW-0408">Iron</keyword>
<dbReference type="Pfam" id="PF12801">
    <property type="entry name" value="Fer4_5"/>
    <property type="match status" value="2"/>
</dbReference>